<dbReference type="Pfam" id="PF12704">
    <property type="entry name" value="MacB_PCD"/>
    <property type="match status" value="1"/>
</dbReference>
<dbReference type="PANTHER" id="PTHR30572:SF4">
    <property type="entry name" value="ABC TRANSPORTER PERMEASE YTRF"/>
    <property type="match status" value="1"/>
</dbReference>
<feature type="transmembrane region" description="Helical" evidence="7">
    <location>
        <begin position="370"/>
        <end position="394"/>
    </location>
</feature>
<evidence type="ECO:0000256" key="1">
    <source>
        <dbReference type="ARBA" id="ARBA00004651"/>
    </source>
</evidence>
<keyword evidence="5 7" id="KW-0472">Membrane</keyword>
<dbReference type="Pfam" id="PF02687">
    <property type="entry name" value="FtsX"/>
    <property type="match status" value="1"/>
</dbReference>
<evidence type="ECO:0000259" key="9">
    <source>
        <dbReference type="Pfam" id="PF12704"/>
    </source>
</evidence>
<feature type="transmembrane region" description="Helical" evidence="7">
    <location>
        <begin position="320"/>
        <end position="350"/>
    </location>
</feature>
<feature type="transmembrane region" description="Helical" evidence="7">
    <location>
        <begin position="276"/>
        <end position="300"/>
    </location>
</feature>
<gene>
    <name evidence="10" type="ORF">ACFSYH_06315</name>
</gene>
<evidence type="ECO:0000256" key="7">
    <source>
        <dbReference type="SAM" id="Phobius"/>
    </source>
</evidence>
<keyword evidence="11" id="KW-1185">Reference proteome</keyword>
<accession>A0ABW5XDW7</accession>
<keyword evidence="3 7" id="KW-0812">Transmembrane</keyword>
<name>A0ABW5XDW7_9MICO</name>
<dbReference type="Proteomes" id="UP001597391">
    <property type="component" value="Unassembled WGS sequence"/>
</dbReference>
<feature type="transmembrane region" description="Helical" evidence="7">
    <location>
        <begin position="22"/>
        <end position="46"/>
    </location>
</feature>
<feature type="domain" description="ABC3 transporter permease C-terminal" evidence="8">
    <location>
        <begin position="280"/>
        <end position="399"/>
    </location>
</feature>
<evidence type="ECO:0000256" key="4">
    <source>
        <dbReference type="ARBA" id="ARBA00022989"/>
    </source>
</evidence>
<organism evidence="10 11">
    <name type="scientific">Populibacterium corticicola</name>
    <dbReference type="NCBI Taxonomy" id="1812826"/>
    <lineage>
        <taxon>Bacteria</taxon>
        <taxon>Bacillati</taxon>
        <taxon>Actinomycetota</taxon>
        <taxon>Actinomycetes</taxon>
        <taxon>Micrococcales</taxon>
        <taxon>Jonesiaceae</taxon>
        <taxon>Populibacterium</taxon>
    </lineage>
</organism>
<keyword evidence="4 7" id="KW-1133">Transmembrane helix</keyword>
<protein>
    <submittedName>
        <fullName evidence="10">ABC transporter permease</fullName>
    </submittedName>
</protein>
<evidence type="ECO:0000259" key="8">
    <source>
        <dbReference type="Pfam" id="PF02687"/>
    </source>
</evidence>
<dbReference type="RefSeq" id="WP_377465889.1">
    <property type="nucleotide sequence ID" value="NZ_JBHUOP010000002.1"/>
</dbReference>
<dbReference type="InterPro" id="IPR003838">
    <property type="entry name" value="ABC3_permease_C"/>
</dbReference>
<proteinExistence type="inferred from homology"/>
<evidence type="ECO:0000313" key="11">
    <source>
        <dbReference type="Proteomes" id="UP001597391"/>
    </source>
</evidence>
<dbReference type="EMBL" id="JBHUOP010000002">
    <property type="protein sequence ID" value="MFD2840180.1"/>
    <property type="molecule type" value="Genomic_DNA"/>
</dbReference>
<comment type="subcellular location">
    <subcellularLocation>
        <location evidence="1">Cell membrane</location>
        <topology evidence="1">Multi-pass membrane protein</topology>
    </subcellularLocation>
</comment>
<evidence type="ECO:0000256" key="5">
    <source>
        <dbReference type="ARBA" id="ARBA00023136"/>
    </source>
</evidence>
<comment type="similarity">
    <text evidence="6">Belongs to the ABC-4 integral membrane protein family.</text>
</comment>
<evidence type="ECO:0000256" key="2">
    <source>
        <dbReference type="ARBA" id="ARBA00022475"/>
    </source>
</evidence>
<dbReference type="InterPro" id="IPR025857">
    <property type="entry name" value="MacB_PCD"/>
</dbReference>
<keyword evidence="2" id="KW-1003">Cell membrane</keyword>
<evidence type="ECO:0000313" key="10">
    <source>
        <dbReference type="EMBL" id="MFD2840180.1"/>
    </source>
</evidence>
<dbReference type="PANTHER" id="PTHR30572">
    <property type="entry name" value="MEMBRANE COMPONENT OF TRANSPORTER-RELATED"/>
    <property type="match status" value="1"/>
</dbReference>
<evidence type="ECO:0000256" key="3">
    <source>
        <dbReference type="ARBA" id="ARBA00022692"/>
    </source>
</evidence>
<feature type="domain" description="MacB-like periplasmic core" evidence="9">
    <location>
        <begin position="23"/>
        <end position="237"/>
    </location>
</feature>
<evidence type="ECO:0000256" key="6">
    <source>
        <dbReference type="ARBA" id="ARBA00038076"/>
    </source>
</evidence>
<dbReference type="InterPro" id="IPR050250">
    <property type="entry name" value="Macrolide_Exporter_MacB"/>
</dbReference>
<comment type="caution">
    <text evidence="10">The sequence shown here is derived from an EMBL/GenBank/DDBJ whole genome shotgun (WGS) entry which is preliminary data.</text>
</comment>
<sequence length="407" mass="44343">MSVLVGSLIEAWDELRIHKLRVLLSLVGVAVAVAAMTSVLAIGQMLGQANTELTQKWNGRDAMLTVNVNASTERGMKEVPEAMKAFAERFQVAYSSRLSYSWNTFITDSGQLESEIRVIDHAYKDIHNLKVLSGAWFGPGDTQRLAPAIVVNEAYLQQTGTPRDLSVQPKIAISGTDRNHDLVVIGVVPDEWEGEMPRIYILWDSYVHMFAADANAMSSLYPQLEMWLEPTAVEEATNAAKAYFKPYVSDDWGIEAWNNQDMMGEQDNFMDTFQTIVLGIGTLILAIGALSLVNISLVTVQQRIREIGIRRAFGATTGRVFFSIMMESVVATFLAGFIGVLLAVIVVGQFPIVEKLMGMPIENPPPFPTGAAVTGLVVATIIGALAGLIPGLVATRIKPIEAMRAAG</sequence>
<reference evidence="11" key="1">
    <citation type="journal article" date="2019" name="Int. J. Syst. Evol. Microbiol.">
        <title>The Global Catalogue of Microorganisms (GCM) 10K type strain sequencing project: providing services to taxonomists for standard genome sequencing and annotation.</title>
        <authorList>
            <consortium name="The Broad Institute Genomics Platform"/>
            <consortium name="The Broad Institute Genome Sequencing Center for Infectious Disease"/>
            <person name="Wu L."/>
            <person name="Ma J."/>
        </authorList>
    </citation>
    <scope>NUCLEOTIDE SEQUENCE [LARGE SCALE GENOMIC DNA]</scope>
    <source>
        <strain evidence="11">KCTC 33576</strain>
    </source>
</reference>